<evidence type="ECO:0000259" key="4">
    <source>
        <dbReference type="PROSITE" id="PS50011"/>
    </source>
</evidence>
<evidence type="ECO:0000256" key="2">
    <source>
        <dbReference type="ARBA" id="ARBA00022741"/>
    </source>
</evidence>
<dbReference type="SUPFAM" id="SSF50729">
    <property type="entry name" value="PH domain-like"/>
    <property type="match status" value="1"/>
</dbReference>
<dbReference type="PROSITE" id="PS50011">
    <property type="entry name" value="PROTEIN_KINASE_DOM"/>
    <property type="match status" value="1"/>
</dbReference>
<dbReference type="FunFam" id="1.10.510.10:FF:000571">
    <property type="entry name" value="Maternal embryonic leucine zipper kinase"/>
    <property type="match status" value="1"/>
</dbReference>
<dbReference type="Proteomes" id="UP000187209">
    <property type="component" value="Unassembled WGS sequence"/>
</dbReference>
<keyword evidence="3" id="KW-0067">ATP-binding</keyword>
<protein>
    <recommendedName>
        <fullName evidence="4">Protein kinase domain-containing protein</fullName>
    </recommendedName>
</protein>
<dbReference type="Gene3D" id="1.10.510.10">
    <property type="entry name" value="Transferase(Phosphotransferase) domain 1"/>
    <property type="match status" value="1"/>
</dbReference>
<dbReference type="SUPFAM" id="SSF56112">
    <property type="entry name" value="Protein kinase-like (PK-like)"/>
    <property type="match status" value="1"/>
</dbReference>
<comment type="caution">
    <text evidence="5">The sequence shown here is derived from an EMBL/GenBank/DDBJ whole genome shotgun (WGS) entry which is preliminary data.</text>
</comment>
<keyword evidence="2" id="KW-0547">Nucleotide-binding</keyword>
<feature type="domain" description="Protein kinase" evidence="4">
    <location>
        <begin position="134"/>
        <end position="414"/>
    </location>
</feature>
<proteinExistence type="predicted"/>
<dbReference type="InterPro" id="IPR000719">
    <property type="entry name" value="Prot_kinase_dom"/>
</dbReference>
<accession>A0A1R2BTB2</accession>
<dbReference type="OrthoDB" id="418164at2759"/>
<dbReference type="EMBL" id="MPUH01000448">
    <property type="protein sequence ID" value="OMJ79907.1"/>
    <property type="molecule type" value="Genomic_DNA"/>
</dbReference>
<dbReference type="PROSITE" id="PS00108">
    <property type="entry name" value="PROTEIN_KINASE_ST"/>
    <property type="match status" value="1"/>
</dbReference>
<dbReference type="GO" id="GO:0005524">
    <property type="term" value="F:ATP binding"/>
    <property type="evidence" value="ECO:0007669"/>
    <property type="project" value="UniProtKB-KW"/>
</dbReference>
<evidence type="ECO:0000313" key="6">
    <source>
        <dbReference type="Proteomes" id="UP000187209"/>
    </source>
</evidence>
<comment type="subunit">
    <text evidence="1">Monomer.</text>
</comment>
<name>A0A1R2BTB2_9CILI</name>
<dbReference type="InterPro" id="IPR008271">
    <property type="entry name" value="Ser/Thr_kinase_AS"/>
</dbReference>
<gene>
    <name evidence="5" type="ORF">SteCoe_19937</name>
</gene>
<reference evidence="5 6" key="1">
    <citation type="submission" date="2016-11" db="EMBL/GenBank/DDBJ databases">
        <title>The macronuclear genome of Stentor coeruleus: a giant cell with tiny introns.</title>
        <authorList>
            <person name="Slabodnick M."/>
            <person name="Ruby J.G."/>
            <person name="Reiff S.B."/>
            <person name="Swart E.C."/>
            <person name="Gosai S."/>
            <person name="Prabakaran S."/>
            <person name="Witkowska E."/>
            <person name="Larue G.E."/>
            <person name="Fisher S."/>
            <person name="Freeman R.M."/>
            <person name="Gunawardena J."/>
            <person name="Chu W."/>
            <person name="Stover N.A."/>
            <person name="Gregory B.D."/>
            <person name="Nowacki M."/>
            <person name="Derisi J."/>
            <person name="Roy S.W."/>
            <person name="Marshall W.F."/>
            <person name="Sood P."/>
        </authorList>
    </citation>
    <scope>NUCLEOTIDE SEQUENCE [LARGE SCALE GENOMIC DNA]</scope>
    <source>
        <strain evidence="5">WM001</strain>
    </source>
</reference>
<evidence type="ECO:0000256" key="1">
    <source>
        <dbReference type="ARBA" id="ARBA00011245"/>
    </source>
</evidence>
<evidence type="ECO:0000313" key="5">
    <source>
        <dbReference type="EMBL" id="OMJ79907.1"/>
    </source>
</evidence>
<dbReference type="GO" id="GO:0004672">
    <property type="term" value="F:protein kinase activity"/>
    <property type="evidence" value="ECO:0007669"/>
    <property type="project" value="InterPro"/>
</dbReference>
<keyword evidence="6" id="KW-1185">Reference proteome</keyword>
<dbReference type="AlphaFoldDB" id="A0A1R2BTB2"/>
<dbReference type="InterPro" id="IPR011009">
    <property type="entry name" value="Kinase-like_dom_sf"/>
</dbReference>
<sequence>MASVFQFLDCRYNPEPGFWQKLDLTLPENLVNSTIFGGELMFKRRDGSFKTRRCILTSSYIYYLSKWIIPKYRANISWKTIEPFIEITDKGSLYGFRLGDLNALDFFTKSSQDLDKWLENLSPICILSTFDEDLIVIKEISHSMGSCINLCQSTEELKHRHKLQYEPNILKRNPSSQPRTHEEFAIKSYSKQAISQKPDLLQSIVNEIRGLRLVSHPNIVKLYKVYETYSHIHLVIDYFPYGDLSKRLQKVKKLSEANALKFMASLLQTLSYMHSMGIVHRDIKPENIMMMNDNSFQLKIIDFGLACDAGYGLSQKCGSPGCVAPEILRGEIYGSKADLFSAGVLMYIILTGKSPFSGRDTKEVLNKNKKCLISFSNNIFSKLTTETVELLKTLLDANPNIRCSASEALVFSCIKKVRECECVHKTCGFCQETNSDVHKIDTRKSTTDYAKKPNSKTLPKIHPHKRNFFL</sequence>
<dbReference type="PANTHER" id="PTHR24347">
    <property type="entry name" value="SERINE/THREONINE-PROTEIN KINASE"/>
    <property type="match status" value="1"/>
</dbReference>
<organism evidence="5 6">
    <name type="scientific">Stentor coeruleus</name>
    <dbReference type="NCBI Taxonomy" id="5963"/>
    <lineage>
        <taxon>Eukaryota</taxon>
        <taxon>Sar</taxon>
        <taxon>Alveolata</taxon>
        <taxon>Ciliophora</taxon>
        <taxon>Postciliodesmatophora</taxon>
        <taxon>Heterotrichea</taxon>
        <taxon>Heterotrichida</taxon>
        <taxon>Stentoridae</taxon>
        <taxon>Stentor</taxon>
    </lineage>
</organism>
<dbReference type="Pfam" id="PF00069">
    <property type="entry name" value="Pkinase"/>
    <property type="match status" value="1"/>
</dbReference>
<dbReference type="SMART" id="SM00220">
    <property type="entry name" value="S_TKc"/>
    <property type="match status" value="1"/>
</dbReference>
<evidence type="ECO:0000256" key="3">
    <source>
        <dbReference type="ARBA" id="ARBA00022840"/>
    </source>
</evidence>